<dbReference type="PANTHER" id="PTHR33542:SF5">
    <property type="entry name" value="FERROCHELATASE CHE1"/>
    <property type="match status" value="1"/>
</dbReference>
<reference evidence="5" key="3">
    <citation type="submission" date="2015-04" db="EMBL/GenBank/DDBJ databases">
        <title>Physiological reanalysis, assessment of diazotrophy, and genome sequences of multiple isolates of Streptomyces thermoautotrophicus.</title>
        <authorList>
            <person name="MacKellar D.C."/>
            <person name="Lieber L."/>
            <person name="Norman J."/>
            <person name="Bolger A."/>
            <person name="Tobin C."/>
            <person name="Murray J.W."/>
            <person name="Chang R."/>
            <person name="Ford T."/>
            <person name="Nguyen P.Q."/>
            <person name="Woodward J."/>
            <person name="Permingeat H."/>
            <person name="Joshi N.S."/>
            <person name="Silver P.A."/>
            <person name="Usadel B."/>
            <person name="Rutherford A.W."/>
            <person name="Friesen M."/>
            <person name="Prell J."/>
        </authorList>
    </citation>
    <scope>NUCLEOTIDE SEQUENCE [LARGE SCALE GENOMIC DNA]</scope>
    <source>
        <strain evidence="5">H1</strain>
    </source>
</reference>
<dbReference type="InterPro" id="IPR002762">
    <property type="entry name" value="CbiX-like"/>
</dbReference>
<reference evidence="4 6" key="1">
    <citation type="submission" date="2015-02" db="EMBL/GenBank/DDBJ databases">
        <title>Physiological reanalysis, assessment of diazotrophy, and genome sequences of multiple isolates of Streptomyces thermoautotrophicus.</title>
        <authorList>
            <person name="MacKellar D.C."/>
            <person name="Lieber L."/>
            <person name="Norman J."/>
            <person name="Bolger A."/>
            <person name="Tobin C."/>
            <person name="Murray J.W."/>
            <person name="Prell J."/>
        </authorList>
    </citation>
    <scope>NUCLEOTIDE SEQUENCE [LARGE SCALE GENOMIC DNA]</scope>
    <source>
        <strain evidence="4 6">UBT1</strain>
    </source>
</reference>
<dbReference type="GO" id="GO:0046872">
    <property type="term" value="F:metal ion binding"/>
    <property type="evidence" value="ECO:0007669"/>
    <property type="project" value="UniProtKB-KW"/>
</dbReference>
<dbReference type="SUPFAM" id="SSF53800">
    <property type="entry name" value="Chelatase"/>
    <property type="match status" value="1"/>
</dbReference>
<dbReference type="EC" id="4.99.1.4" evidence="3"/>
<accession>A0A132MN94</accession>
<dbReference type="Proteomes" id="UP000070659">
    <property type="component" value="Unassembled WGS sequence"/>
</dbReference>
<dbReference type="GO" id="GO:0051266">
    <property type="term" value="F:sirohydrochlorin ferrochelatase activity"/>
    <property type="evidence" value="ECO:0007669"/>
    <property type="project" value="UniProtKB-EC"/>
</dbReference>
<dbReference type="Pfam" id="PF01903">
    <property type="entry name" value="CbiX"/>
    <property type="match status" value="2"/>
</dbReference>
<evidence type="ECO:0000313" key="5">
    <source>
        <dbReference type="Proteomes" id="UP000070188"/>
    </source>
</evidence>
<proteinExistence type="predicted"/>
<evidence type="ECO:0000313" key="6">
    <source>
        <dbReference type="Proteomes" id="UP000070659"/>
    </source>
</evidence>
<evidence type="ECO:0000256" key="2">
    <source>
        <dbReference type="ARBA" id="ARBA00023239"/>
    </source>
</evidence>
<dbReference type="EMBL" id="LAXD01000001">
    <property type="protein sequence ID" value="KWW99189.1"/>
    <property type="molecule type" value="Genomic_DNA"/>
</dbReference>
<keyword evidence="1" id="KW-0479">Metal-binding</keyword>
<dbReference type="CDD" id="cd03416">
    <property type="entry name" value="CbiX_SirB_N"/>
    <property type="match status" value="1"/>
</dbReference>
<dbReference type="Proteomes" id="UP000070188">
    <property type="component" value="Unassembled WGS sequence"/>
</dbReference>
<protein>
    <submittedName>
        <fullName evidence="3">Sirohydrochlorin ferrochelatase</fullName>
        <ecNumber evidence="3">4.99.1.4</ecNumber>
    </submittedName>
</protein>
<dbReference type="STRING" id="1469144.LI90_823"/>
<dbReference type="CDD" id="cd03414">
    <property type="entry name" value="CbiX_SirB_C"/>
    <property type="match status" value="1"/>
</dbReference>
<reference evidence="3" key="2">
    <citation type="submission" date="2015-04" db="EMBL/GenBank/DDBJ databases">
        <title>Physiological reanalysis, assessment of diazotrophy, and genome sequences of multiple isolates of Streptomyces thermoautotrophicus.</title>
        <authorList>
            <person name="MacKellar D.C."/>
            <person name="Lieber L."/>
            <person name="Norman J."/>
            <person name="Bolger A."/>
            <person name="Tobin C."/>
            <person name="Murray J.W."/>
            <person name="Woodward J."/>
            <person name="Friesen M."/>
            <person name="Prell J."/>
        </authorList>
    </citation>
    <scope>NUCLEOTIDE SEQUENCE [LARGE SCALE GENOMIC DNA]</scope>
    <source>
        <strain evidence="3">H1</strain>
    </source>
</reference>
<keyword evidence="2 3" id="KW-0456">Lyase</keyword>
<keyword evidence="5" id="KW-1185">Reference proteome</keyword>
<evidence type="ECO:0000256" key="1">
    <source>
        <dbReference type="ARBA" id="ARBA00022723"/>
    </source>
</evidence>
<gene>
    <name evidence="3" type="ORF">LI90_823</name>
    <name evidence="4" type="ORF">TH66_04555</name>
</gene>
<evidence type="ECO:0000313" key="4">
    <source>
        <dbReference type="EMBL" id="KWX05031.1"/>
    </source>
</evidence>
<dbReference type="PANTHER" id="PTHR33542">
    <property type="entry name" value="SIROHYDROCHLORIN FERROCHELATASE, CHLOROPLASTIC"/>
    <property type="match status" value="1"/>
</dbReference>
<dbReference type="EMBL" id="JYIJ01000013">
    <property type="protein sequence ID" value="KWX05031.1"/>
    <property type="molecule type" value="Genomic_DNA"/>
</dbReference>
<dbReference type="AlphaFoldDB" id="A0A132MN94"/>
<sequence>MLLAVAHGTRHPVGRAQVRALVRQVCARRPGLDVRLAYVDVLQPALPYVLATLDRPAVVVPLLLTAGYHVRVDIPAAVLARGADTALADTALADTAPGVVVAPPLGPDPVLAGLLHERLREAGGLRADAVVLAAAGSHDPHALADVARVAADLGERLSVPVRVAYASAACPRVPQAVAELRAAGFRRIAVASFLLADGFFHQSLAAAGADVVTRPLGAHPLLARLVLERYRAAAEGSPAAGSFMRS</sequence>
<evidence type="ECO:0000313" key="3">
    <source>
        <dbReference type="EMBL" id="KWW99189.1"/>
    </source>
</evidence>
<dbReference type="InterPro" id="IPR050963">
    <property type="entry name" value="Sirohydro_Cobaltochel/CbiX"/>
</dbReference>
<name>A0A132MN94_9ACTN</name>
<comment type="caution">
    <text evidence="3">The sequence shown here is derived from an EMBL/GenBank/DDBJ whole genome shotgun (WGS) entry which is preliminary data.</text>
</comment>
<dbReference type="Gene3D" id="3.40.50.1400">
    <property type="match status" value="2"/>
</dbReference>
<organism evidence="3 5">
    <name type="scientific">Carbonactinospora thermoautotrophica</name>
    <dbReference type="NCBI Taxonomy" id="1469144"/>
    <lineage>
        <taxon>Bacteria</taxon>
        <taxon>Bacillati</taxon>
        <taxon>Actinomycetota</taxon>
        <taxon>Actinomycetes</taxon>
        <taxon>Kitasatosporales</taxon>
        <taxon>Carbonactinosporaceae</taxon>
        <taxon>Carbonactinospora</taxon>
    </lineage>
</organism>
<dbReference type="PATRIC" id="fig|1469144.10.peg.938"/>